<dbReference type="Pfam" id="PF11847">
    <property type="entry name" value="GT-C_AftD"/>
    <property type="match status" value="1"/>
</dbReference>
<feature type="domain" description="Alpha-(1-&gt;3)-arabinofuranosyltransferase N-terminal GT-C" evidence="2">
    <location>
        <begin position="1"/>
        <end position="99"/>
    </location>
</feature>
<accession>A0ABS5NKR3</accession>
<organism evidence="3 4">
    <name type="scientific">Tsukamurella paurometabola</name>
    <name type="common">Corynebacterium paurometabolum</name>
    <dbReference type="NCBI Taxonomy" id="2061"/>
    <lineage>
        <taxon>Bacteria</taxon>
        <taxon>Bacillati</taxon>
        <taxon>Actinomycetota</taxon>
        <taxon>Actinomycetes</taxon>
        <taxon>Mycobacteriales</taxon>
        <taxon>Tsukamurellaceae</taxon>
        <taxon>Tsukamurella</taxon>
    </lineage>
</organism>
<feature type="region of interest" description="Disordered" evidence="1">
    <location>
        <begin position="56"/>
        <end position="112"/>
    </location>
</feature>
<dbReference type="InterPro" id="IPR021798">
    <property type="entry name" value="AftD_N"/>
</dbReference>
<feature type="non-terminal residue" evidence="3">
    <location>
        <position position="1"/>
    </location>
</feature>
<proteinExistence type="predicted"/>
<evidence type="ECO:0000313" key="3">
    <source>
        <dbReference type="EMBL" id="MBS4104886.1"/>
    </source>
</evidence>
<dbReference type="RefSeq" id="WP_212555728.1">
    <property type="nucleotide sequence ID" value="NZ_JAGXOE010000599.1"/>
</dbReference>
<dbReference type="Proteomes" id="UP000676853">
    <property type="component" value="Unassembled WGS sequence"/>
</dbReference>
<reference evidence="3 4" key="1">
    <citation type="submission" date="2021-04" db="EMBL/GenBank/DDBJ databases">
        <title>Whole genome sequence analysis of a thiophenic sulfur metabolizing bacteria.</title>
        <authorList>
            <person name="Akhtar N."/>
            <person name="Akram J."/>
            <person name="Aslam A."/>
        </authorList>
    </citation>
    <scope>NUCLEOTIDE SEQUENCE [LARGE SCALE GENOMIC DNA]</scope>
    <source>
        <strain evidence="3 4">3OW</strain>
    </source>
</reference>
<name>A0ABS5NKR3_TSUPA</name>
<protein>
    <submittedName>
        <fullName evidence="3">DUF3367 domain-containing protein</fullName>
    </submittedName>
</protein>
<dbReference type="EMBL" id="JAGXOE010000599">
    <property type="protein sequence ID" value="MBS4104886.1"/>
    <property type="molecule type" value="Genomic_DNA"/>
</dbReference>
<gene>
    <name evidence="3" type="ORF">KFZ73_27080</name>
</gene>
<evidence type="ECO:0000256" key="1">
    <source>
        <dbReference type="SAM" id="MobiDB-lite"/>
    </source>
</evidence>
<sequence>IYRVDGAVPTGPYVADLASMPRVAGGPEALLGLQADAAASGRRELGAALLASDAEAAGLPGGPLTVTDTPKRRETDYGRVDDHSSAIRTADDPRRTLNRLPDYPAAGLVDGT</sequence>
<evidence type="ECO:0000313" key="4">
    <source>
        <dbReference type="Proteomes" id="UP000676853"/>
    </source>
</evidence>
<feature type="non-terminal residue" evidence="3">
    <location>
        <position position="112"/>
    </location>
</feature>
<feature type="compositionally biased region" description="Basic and acidic residues" evidence="1">
    <location>
        <begin position="69"/>
        <end position="95"/>
    </location>
</feature>
<keyword evidence="4" id="KW-1185">Reference proteome</keyword>
<evidence type="ECO:0000259" key="2">
    <source>
        <dbReference type="Pfam" id="PF11847"/>
    </source>
</evidence>
<comment type="caution">
    <text evidence="3">The sequence shown here is derived from an EMBL/GenBank/DDBJ whole genome shotgun (WGS) entry which is preliminary data.</text>
</comment>